<gene>
    <name evidence="2" type="ORF">QBC40DRAFT_41821</name>
</gene>
<proteinExistence type="predicted"/>
<name>A0AAN7AME2_9PEZI</name>
<feature type="region of interest" description="Disordered" evidence="1">
    <location>
        <begin position="12"/>
        <end position="45"/>
    </location>
</feature>
<keyword evidence="3" id="KW-1185">Reference proteome</keyword>
<comment type="caution">
    <text evidence="2">The sequence shown here is derived from an EMBL/GenBank/DDBJ whole genome shotgun (WGS) entry which is preliminary data.</text>
</comment>
<dbReference type="EMBL" id="MU864102">
    <property type="protein sequence ID" value="KAK4194091.1"/>
    <property type="molecule type" value="Genomic_DNA"/>
</dbReference>
<evidence type="ECO:0000313" key="2">
    <source>
        <dbReference type="EMBL" id="KAK4194091.1"/>
    </source>
</evidence>
<feature type="compositionally biased region" description="Low complexity" evidence="1">
    <location>
        <begin position="33"/>
        <end position="45"/>
    </location>
</feature>
<evidence type="ECO:0000256" key="1">
    <source>
        <dbReference type="SAM" id="MobiDB-lite"/>
    </source>
</evidence>
<feature type="compositionally biased region" description="Polar residues" evidence="1">
    <location>
        <begin position="19"/>
        <end position="31"/>
    </location>
</feature>
<organism evidence="2 3">
    <name type="scientific">Triangularia verruculosa</name>
    <dbReference type="NCBI Taxonomy" id="2587418"/>
    <lineage>
        <taxon>Eukaryota</taxon>
        <taxon>Fungi</taxon>
        <taxon>Dikarya</taxon>
        <taxon>Ascomycota</taxon>
        <taxon>Pezizomycotina</taxon>
        <taxon>Sordariomycetes</taxon>
        <taxon>Sordariomycetidae</taxon>
        <taxon>Sordariales</taxon>
        <taxon>Podosporaceae</taxon>
        <taxon>Triangularia</taxon>
    </lineage>
</organism>
<dbReference type="Proteomes" id="UP001303160">
    <property type="component" value="Unassembled WGS sequence"/>
</dbReference>
<dbReference type="AlphaFoldDB" id="A0AAN7AME2"/>
<protein>
    <submittedName>
        <fullName evidence="2">Uncharacterized protein</fullName>
    </submittedName>
</protein>
<sequence>MEVCLRTTPVHLMGHHTSRPGSSLHAEQQETAGGVSRFSGSSGSFGEDQIQLRAYQDRDGQHVGSEGFFNGGVVGCFCPPQARKQNAASRDHVTSWDSVKHSSRCASKFRSCDQLAANHGTRASSLSKPRGFCQVLAGQEALSWIIHARISTSVLGSERVRWVQRGIYWLKGWYAFCSSGQFTGVKVNNKGKQGAWLSWKSAGLI</sequence>
<evidence type="ECO:0000313" key="3">
    <source>
        <dbReference type="Proteomes" id="UP001303160"/>
    </source>
</evidence>
<reference evidence="2" key="2">
    <citation type="submission" date="2023-05" db="EMBL/GenBank/DDBJ databases">
        <authorList>
            <consortium name="Lawrence Berkeley National Laboratory"/>
            <person name="Steindorff A."/>
            <person name="Hensen N."/>
            <person name="Bonometti L."/>
            <person name="Westerberg I."/>
            <person name="Brannstrom I.O."/>
            <person name="Guillou S."/>
            <person name="Cros-Aarteil S."/>
            <person name="Calhoun S."/>
            <person name="Haridas S."/>
            <person name="Kuo A."/>
            <person name="Mondo S."/>
            <person name="Pangilinan J."/>
            <person name="Riley R."/>
            <person name="Labutti K."/>
            <person name="Andreopoulos B."/>
            <person name="Lipzen A."/>
            <person name="Chen C."/>
            <person name="Yanf M."/>
            <person name="Daum C."/>
            <person name="Ng V."/>
            <person name="Clum A."/>
            <person name="Ohm R."/>
            <person name="Martin F."/>
            <person name="Silar P."/>
            <person name="Natvig D."/>
            <person name="Lalanne C."/>
            <person name="Gautier V."/>
            <person name="Ament-Velasquez S.L."/>
            <person name="Kruys A."/>
            <person name="Hutchinson M.I."/>
            <person name="Powell A.J."/>
            <person name="Barry K."/>
            <person name="Miller A.N."/>
            <person name="Grigoriev I.V."/>
            <person name="Debuchy R."/>
            <person name="Gladieux P."/>
            <person name="Thoren M.H."/>
            <person name="Johannesson H."/>
        </authorList>
    </citation>
    <scope>NUCLEOTIDE SEQUENCE</scope>
    <source>
        <strain evidence="2">CBS 315.58</strain>
    </source>
</reference>
<reference evidence="2" key="1">
    <citation type="journal article" date="2023" name="Mol. Phylogenet. Evol.">
        <title>Genome-scale phylogeny and comparative genomics of the fungal order Sordariales.</title>
        <authorList>
            <person name="Hensen N."/>
            <person name="Bonometti L."/>
            <person name="Westerberg I."/>
            <person name="Brannstrom I.O."/>
            <person name="Guillou S."/>
            <person name="Cros-Aarteil S."/>
            <person name="Calhoun S."/>
            <person name="Haridas S."/>
            <person name="Kuo A."/>
            <person name="Mondo S."/>
            <person name="Pangilinan J."/>
            <person name="Riley R."/>
            <person name="LaButti K."/>
            <person name="Andreopoulos B."/>
            <person name="Lipzen A."/>
            <person name="Chen C."/>
            <person name="Yan M."/>
            <person name="Daum C."/>
            <person name="Ng V."/>
            <person name="Clum A."/>
            <person name="Steindorff A."/>
            <person name="Ohm R.A."/>
            <person name="Martin F."/>
            <person name="Silar P."/>
            <person name="Natvig D.O."/>
            <person name="Lalanne C."/>
            <person name="Gautier V."/>
            <person name="Ament-Velasquez S.L."/>
            <person name="Kruys A."/>
            <person name="Hutchinson M.I."/>
            <person name="Powell A.J."/>
            <person name="Barry K."/>
            <person name="Miller A.N."/>
            <person name="Grigoriev I.V."/>
            <person name="Debuchy R."/>
            <person name="Gladieux P."/>
            <person name="Hiltunen Thoren M."/>
            <person name="Johannesson H."/>
        </authorList>
    </citation>
    <scope>NUCLEOTIDE SEQUENCE</scope>
    <source>
        <strain evidence="2">CBS 315.58</strain>
    </source>
</reference>
<accession>A0AAN7AME2</accession>